<dbReference type="InterPro" id="IPR000262">
    <property type="entry name" value="FMN-dep_DH"/>
</dbReference>
<feature type="domain" description="FMN hydroxy acid dehydrogenase" evidence="6">
    <location>
        <begin position="10"/>
        <end position="380"/>
    </location>
</feature>
<dbReference type="CDD" id="cd02809">
    <property type="entry name" value="alpha_hydroxyacid_oxid_FMN"/>
    <property type="match status" value="1"/>
</dbReference>
<evidence type="ECO:0000313" key="7">
    <source>
        <dbReference type="EMBL" id="KAK4526764.1"/>
    </source>
</evidence>
<evidence type="ECO:0000256" key="1">
    <source>
        <dbReference type="ARBA" id="ARBA00001917"/>
    </source>
</evidence>
<comment type="caution">
    <text evidence="7">The sequence shown here is derived from an EMBL/GenBank/DDBJ whole genome shotgun (WGS) entry which is preliminary data.</text>
</comment>
<dbReference type="PANTHER" id="PTHR10578:SF107">
    <property type="entry name" value="2-HYDROXYACID OXIDASE 1"/>
    <property type="match status" value="1"/>
</dbReference>
<dbReference type="AlphaFoldDB" id="A0AAV9IH67"/>
<reference evidence="7 8" key="1">
    <citation type="submission" date="2022-07" db="EMBL/GenBank/DDBJ databases">
        <title>Genome-wide signatures of adaptation to extreme environments.</title>
        <authorList>
            <person name="Cho C.H."/>
            <person name="Yoon H.S."/>
        </authorList>
    </citation>
    <scope>NUCLEOTIDE SEQUENCE [LARGE SCALE GENOMIC DNA]</scope>
    <source>
        <strain evidence="7 8">108.79 E11</strain>
    </source>
</reference>
<keyword evidence="2" id="KW-0285">Flavoprotein</keyword>
<evidence type="ECO:0000256" key="2">
    <source>
        <dbReference type="ARBA" id="ARBA00022630"/>
    </source>
</evidence>
<dbReference type="GO" id="GO:0010181">
    <property type="term" value="F:FMN binding"/>
    <property type="evidence" value="ECO:0007669"/>
    <property type="project" value="InterPro"/>
</dbReference>
<dbReference type="InterPro" id="IPR013785">
    <property type="entry name" value="Aldolase_TIM"/>
</dbReference>
<dbReference type="PROSITE" id="PS00557">
    <property type="entry name" value="FMN_HYDROXY_ACID_DH_1"/>
    <property type="match status" value="1"/>
</dbReference>
<dbReference type="EMBL" id="JANCYU010000043">
    <property type="protein sequence ID" value="KAK4526764.1"/>
    <property type="molecule type" value="Genomic_DNA"/>
</dbReference>
<dbReference type="InterPro" id="IPR008259">
    <property type="entry name" value="FMN_hydac_DH_AS"/>
</dbReference>
<gene>
    <name evidence="7" type="ORF">GAYE_SCF27MG4681</name>
</gene>
<proteinExistence type="inferred from homology"/>
<keyword evidence="4" id="KW-0560">Oxidoreductase</keyword>
<dbReference type="PANTHER" id="PTHR10578">
    <property type="entry name" value="S -2-HYDROXY-ACID OXIDASE-RELATED"/>
    <property type="match status" value="1"/>
</dbReference>
<dbReference type="GO" id="GO:0016614">
    <property type="term" value="F:oxidoreductase activity, acting on CH-OH group of donors"/>
    <property type="evidence" value="ECO:0007669"/>
    <property type="project" value="UniProtKB-ARBA"/>
</dbReference>
<dbReference type="PROSITE" id="PS51349">
    <property type="entry name" value="FMN_HYDROXY_ACID_DH_2"/>
    <property type="match status" value="1"/>
</dbReference>
<accession>A0AAV9IH67</accession>
<dbReference type="Pfam" id="PF01070">
    <property type="entry name" value="FMN_dh"/>
    <property type="match status" value="1"/>
</dbReference>
<evidence type="ECO:0000256" key="3">
    <source>
        <dbReference type="ARBA" id="ARBA00022643"/>
    </source>
</evidence>
<dbReference type="InterPro" id="IPR037396">
    <property type="entry name" value="FMN_HAD"/>
</dbReference>
<organism evidence="7 8">
    <name type="scientific">Galdieria yellowstonensis</name>
    <dbReference type="NCBI Taxonomy" id="3028027"/>
    <lineage>
        <taxon>Eukaryota</taxon>
        <taxon>Rhodophyta</taxon>
        <taxon>Bangiophyceae</taxon>
        <taxon>Galdieriales</taxon>
        <taxon>Galdieriaceae</taxon>
        <taxon>Galdieria</taxon>
    </lineage>
</organism>
<evidence type="ECO:0000256" key="5">
    <source>
        <dbReference type="ARBA" id="ARBA00024042"/>
    </source>
</evidence>
<dbReference type="InterPro" id="IPR012133">
    <property type="entry name" value="Alpha-hydoxy_acid_DH_FMN"/>
</dbReference>
<comment type="cofactor">
    <cofactor evidence="1">
        <name>FMN</name>
        <dbReference type="ChEBI" id="CHEBI:58210"/>
    </cofactor>
</comment>
<evidence type="ECO:0000313" key="8">
    <source>
        <dbReference type="Proteomes" id="UP001300502"/>
    </source>
</evidence>
<protein>
    <recommendedName>
        <fullName evidence="6">FMN hydroxy acid dehydrogenase domain-containing protein</fullName>
    </recommendedName>
</protein>
<sequence>MVTTSDGHENNLSQCLVLEDFEAQAKKKLPKHIYEYVASGAGDEQCLRANTRIFQQLFIIPRVLSSCSEPNTSIQVGATKLSFPFLVAPFGVHKLVHPQGEEATARACLEEGITLGISQHSTVQLEQVRKVAPRGSHWFQCYILKDRDITLRLVKRAEEAGYEALVITVDSPIFGYRPSDTRNGFQRLPKGLEYENYKNEVKELNAFANEGDTGGFDDYIDRIFDANITWDDLCLVKKQTRLPVFVKGIQSVEDSLLAIKYGFNGIIISNHGGRQLGSAAPTMQCLPSIVQVIRKLNPQNFSILIDSGFRSGEDIIKALAVGADAVCIGRPILWGLACGGVLGVKKVLAILKRELRDGMKLCGCASLEDIRGLQLVTNGNLARNEWIDDNTVTNRNVLKMERALKSSARLVPIRPKPVVPSKGSETFSLHVVGATWDGGCTYYIRGGGSYITNGRITVPSRASNPMTKDEFFLLGTYSRDKLLPLFDRTLQSSETQ</sequence>
<comment type="similarity">
    <text evidence="5">Belongs to the FMN-dependent alpha-hydroxy acid dehydrogenase family.</text>
</comment>
<dbReference type="Proteomes" id="UP001300502">
    <property type="component" value="Unassembled WGS sequence"/>
</dbReference>
<evidence type="ECO:0000256" key="4">
    <source>
        <dbReference type="ARBA" id="ARBA00023002"/>
    </source>
</evidence>
<keyword evidence="8" id="KW-1185">Reference proteome</keyword>
<evidence type="ECO:0000259" key="6">
    <source>
        <dbReference type="PROSITE" id="PS51349"/>
    </source>
</evidence>
<keyword evidence="3" id="KW-0288">FMN</keyword>
<name>A0AAV9IH67_9RHOD</name>
<dbReference type="FunFam" id="3.20.20.70:FF:000029">
    <property type="entry name" value="L-lactate dehydrogenase"/>
    <property type="match status" value="1"/>
</dbReference>
<dbReference type="Gene3D" id="3.20.20.70">
    <property type="entry name" value="Aldolase class I"/>
    <property type="match status" value="1"/>
</dbReference>
<dbReference type="SUPFAM" id="SSF51395">
    <property type="entry name" value="FMN-linked oxidoreductases"/>
    <property type="match status" value="1"/>
</dbReference>